<organism evidence="1 2">
    <name type="scientific">Actinobacteria bacterium BACL2 MAG-120802-bin41</name>
    <dbReference type="NCBI Taxonomy" id="1655568"/>
    <lineage>
        <taxon>Bacteria</taxon>
        <taxon>Bacillati</taxon>
        <taxon>Actinomycetota</taxon>
        <taxon>Actinomycetes</taxon>
        <taxon>Actinomycetes incertae sedis</taxon>
        <taxon>ac1 cluster</taxon>
    </lineage>
</organism>
<sequence length="82" mass="9321">MIERILYVGFDQLNAKYGVLKSADAKKDVIALIQSEPMTTGKNWHPERLYFLISSARHFAQELREKGFKVEYLKASSTTAGL</sequence>
<evidence type="ECO:0008006" key="3">
    <source>
        <dbReference type="Google" id="ProtNLM"/>
    </source>
</evidence>
<evidence type="ECO:0000313" key="1">
    <source>
        <dbReference type="EMBL" id="KRO30668.1"/>
    </source>
</evidence>
<dbReference type="InterPro" id="IPR014729">
    <property type="entry name" value="Rossmann-like_a/b/a_fold"/>
</dbReference>
<comment type="caution">
    <text evidence="1">The sequence shown here is derived from an EMBL/GenBank/DDBJ whole genome shotgun (WGS) entry which is preliminary data.</text>
</comment>
<evidence type="ECO:0000313" key="2">
    <source>
        <dbReference type="Proteomes" id="UP000053941"/>
    </source>
</evidence>
<reference evidence="1 2" key="1">
    <citation type="submission" date="2015-10" db="EMBL/GenBank/DDBJ databases">
        <title>Metagenome-Assembled Genomes uncover a global brackish microbiome.</title>
        <authorList>
            <person name="Hugerth L.W."/>
            <person name="Larsson J."/>
            <person name="Alneberg J."/>
            <person name="Lindh M.V."/>
            <person name="Legrand C."/>
            <person name="Pinhassi J."/>
            <person name="Andersson A.F."/>
        </authorList>
    </citation>
    <scope>NUCLEOTIDE SEQUENCE [LARGE SCALE GENOMIC DNA]</scope>
    <source>
        <strain evidence="1">BACL2 MAG-120802-bin41</strain>
    </source>
</reference>
<dbReference type="EMBL" id="LIAS01000077">
    <property type="protein sequence ID" value="KRO30668.1"/>
    <property type="molecule type" value="Genomic_DNA"/>
</dbReference>
<dbReference type="Gene3D" id="3.40.50.620">
    <property type="entry name" value="HUPs"/>
    <property type="match status" value="1"/>
</dbReference>
<dbReference type="InterPro" id="IPR007357">
    <property type="entry name" value="PhrB-like"/>
</dbReference>
<dbReference type="Pfam" id="PF04244">
    <property type="entry name" value="DPRP"/>
    <property type="match status" value="1"/>
</dbReference>
<dbReference type="AlphaFoldDB" id="A0A0R2NYH4"/>
<name>A0A0R2NYH4_9ACTN</name>
<dbReference type="Proteomes" id="UP000053941">
    <property type="component" value="Unassembled WGS sequence"/>
</dbReference>
<protein>
    <recommendedName>
        <fullName evidence="3">Deoxyribodipyrimidine photolyase</fullName>
    </recommendedName>
</protein>
<proteinExistence type="predicted"/>
<feature type="non-terminal residue" evidence="1">
    <location>
        <position position="82"/>
    </location>
</feature>
<gene>
    <name evidence="1" type="ORF">ABR60_05700</name>
</gene>
<accession>A0A0R2NYH4</accession>